<dbReference type="GO" id="GO:0009432">
    <property type="term" value="P:SOS response"/>
    <property type="evidence" value="ECO:0007669"/>
    <property type="project" value="TreeGrafter"/>
</dbReference>
<keyword evidence="8 16" id="KW-0235">DNA replication</keyword>
<keyword evidence="11 16" id="KW-0460">Magnesium</keyword>
<accession>A6TVS8</accession>
<dbReference type="GO" id="GO:0042276">
    <property type="term" value="P:error-prone translesion synthesis"/>
    <property type="evidence" value="ECO:0007669"/>
    <property type="project" value="TreeGrafter"/>
</dbReference>
<dbReference type="InterPro" id="IPR043128">
    <property type="entry name" value="Rev_trsase/Diguanyl_cyclase"/>
</dbReference>
<feature type="active site" evidence="16">
    <location>
        <position position="104"/>
    </location>
</feature>
<evidence type="ECO:0000256" key="11">
    <source>
        <dbReference type="ARBA" id="ARBA00022842"/>
    </source>
</evidence>
<dbReference type="PANTHER" id="PTHR11076:SF33">
    <property type="entry name" value="DNA POLYMERASE KAPPA"/>
    <property type="match status" value="1"/>
</dbReference>
<dbReference type="InterPro" id="IPR053848">
    <property type="entry name" value="IMS_HHH_1"/>
</dbReference>
<dbReference type="NCBIfam" id="NF010731">
    <property type="entry name" value="PRK14133.1"/>
    <property type="match status" value="1"/>
</dbReference>
<dbReference type="Proteomes" id="UP000001572">
    <property type="component" value="Chromosome"/>
</dbReference>
<dbReference type="CDD" id="cd03586">
    <property type="entry name" value="PolY_Pol_IV_kappa"/>
    <property type="match status" value="1"/>
</dbReference>
<dbReference type="AlphaFoldDB" id="A6TVS8"/>
<dbReference type="GO" id="GO:0003684">
    <property type="term" value="F:damaged DNA binding"/>
    <property type="evidence" value="ECO:0007669"/>
    <property type="project" value="InterPro"/>
</dbReference>
<keyword evidence="6 16" id="KW-0808">Transferase</keyword>
<protein>
    <recommendedName>
        <fullName evidence="16">DNA polymerase IV</fullName>
        <shortName evidence="16">Pol IV</shortName>
        <ecNumber evidence="16">2.7.7.7</ecNumber>
    </recommendedName>
</protein>
<comment type="catalytic activity">
    <reaction evidence="15 16">
        <text>DNA(n) + a 2'-deoxyribonucleoside 5'-triphosphate = DNA(n+1) + diphosphate</text>
        <dbReference type="Rhea" id="RHEA:22508"/>
        <dbReference type="Rhea" id="RHEA-COMP:17339"/>
        <dbReference type="Rhea" id="RHEA-COMP:17340"/>
        <dbReference type="ChEBI" id="CHEBI:33019"/>
        <dbReference type="ChEBI" id="CHEBI:61560"/>
        <dbReference type="ChEBI" id="CHEBI:173112"/>
        <dbReference type="EC" id="2.7.7.7"/>
    </reaction>
</comment>
<dbReference type="Pfam" id="PF11799">
    <property type="entry name" value="IMS_C"/>
    <property type="match status" value="1"/>
</dbReference>
<evidence type="ECO:0000256" key="3">
    <source>
        <dbReference type="ARBA" id="ARBA00011245"/>
    </source>
</evidence>
<dbReference type="InterPro" id="IPR022880">
    <property type="entry name" value="DNApol_IV"/>
</dbReference>
<evidence type="ECO:0000256" key="14">
    <source>
        <dbReference type="ARBA" id="ARBA00023204"/>
    </source>
</evidence>
<evidence type="ECO:0000256" key="10">
    <source>
        <dbReference type="ARBA" id="ARBA00022763"/>
    </source>
</evidence>
<evidence type="ECO:0000256" key="13">
    <source>
        <dbReference type="ARBA" id="ARBA00023125"/>
    </source>
</evidence>
<name>A6TVS8_ALKMQ</name>
<evidence type="ECO:0000256" key="5">
    <source>
        <dbReference type="ARBA" id="ARBA00022490"/>
    </source>
</evidence>
<dbReference type="Gene3D" id="3.30.1490.100">
    <property type="entry name" value="DNA polymerase, Y-family, little finger domain"/>
    <property type="match status" value="1"/>
</dbReference>
<organism evidence="18 19">
    <name type="scientific">Alkaliphilus metalliredigens (strain QYMF)</name>
    <dbReference type="NCBI Taxonomy" id="293826"/>
    <lineage>
        <taxon>Bacteria</taxon>
        <taxon>Bacillati</taxon>
        <taxon>Bacillota</taxon>
        <taxon>Clostridia</taxon>
        <taxon>Peptostreptococcales</taxon>
        <taxon>Natronincolaceae</taxon>
        <taxon>Alkaliphilus</taxon>
    </lineage>
</organism>
<keyword evidence="4 16" id="KW-0515">Mutator protein</keyword>
<evidence type="ECO:0000256" key="9">
    <source>
        <dbReference type="ARBA" id="ARBA00022723"/>
    </source>
</evidence>
<dbReference type="GO" id="GO:0000287">
    <property type="term" value="F:magnesium ion binding"/>
    <property type="evidence" value="ECO:0007669"/>
    <property type="project" value="UniProtKB-UniRule"/>
</dbReference>
<comment type="subunit">
    <text evidence="3 16">Monomer.</text>
</comment>
<dbReference type="Pfam" id="PF00817">
    <property type="entry name" value="IMS"/>
    <property type="match status" value="1"/>
</dbReference>
<dbReference type="STRING" id="293826.Amet_4216"/>
<evidence type="ECO:0000256" key="15">
    <source>
        <dbReference type="ARBA" id="ARBA00049244"/>
    </source>
</evidence>
<comment type="similarity">
    <text evidence="2 16">Belongs to the DNA polymerase type-Y family.</text>
</comment>
<dbReference type="GO" id="GO:0003887">
    <property type="term" value="F:DNA-directed DNA polymerase activity"/>
    <property type="evidence" value="ECO:0007669"/>
    <property type="project" value="UniProtKB-UniRule"/>
</dbReference>
<dbReference type="eggNOG" id="COG0389">
    <property type="taxonomic scope" value="Bacteria"/>
</dbReference>
<comment type="subcellular location">
    <subcellularLocation>
        <location evidence="1 16">Cytoplasm</location>
    </subcellularLocation>
</comment>
<evidence type="ECO:0000313" key="19">
    <source>
        <dbReference type="Proteomes" id="UP000001572"/>
    </source>
</evidence>
<reference evidence="19" key="1">
    <citation type="journal article" date="2016" name="Genome Announc.">
        <title>Complete genome sequence of Alkaliphilus metalliredigens strain QYMF, an alkaliphilic and metal-reducing bacterium isolated from borax-contaminated leachate ponds.</title>
        <authorList>
            <person name="Hwang C."/>
            <person name="Copeland A."/>
            <person name="Lucas S."/>
            <person name="Lapidus A."/>
            <person name="Barry K."/>
            <person name="Detter J.C."/>
            <person name="Glavina Del Rio T."/>
            <person name="Hammon N."/>
            <person name="Israni S."/>
            <person name="Dalin E."/>
            <person name="Tice H."/>
            <person name="Pitluck S."/>
            <person name="Chertkov O."/>
            <person name="Brettin T."/>
            <person name="Bruce D."/>
            <person name="Han C."/>
            <person name="Schmutz J."/>
            <person name="Larimer F."/>
            <person name="Land M.L."/>
            <person name="Hauser L."/>
            <person name="Kyrpides N."/>
            <person name="Mikhailova N."/>
            <person name="Ye Q."/>
            <person name="Zhou J."/>
            <person name="Richardson P."/>
            <person name="Fields M.W."/>
        </authorList>
    </citation>
    <scope>NUCLEOTIDE SEQUENCE [LARGE SCALE GENOMIC DNA]</scope>
    <source>
        <strain evidence="19">QYMF</strain>
    </source>
</reference>
<feature type="site" description="Substrate discrimination" evidence="16">
    <location>
        <position position="14"/>
    </location>
</feature>
<dbReference type="PROSITE" id="PS50173">
    <property type="entry name" value="UMUC"/>
    <property type="match status" value="1"/>
</dbReference>
<evidence type="ECO:0000259" key="17">
    <source>
        <dbReference type="PROSITE" id="PS50173"/>
    </source>
</evidence>
<dbReference type="EMBL" id="CP000724">
    <property type="protein sequence ID" value="ABR50296.1"/>
    <property type="molecule type" value="Genomic_DNA"/>
</dbReference>
<dbReference type="GO" id="GO:0006261">
    <property type="term" value="P:DNA-templated DNA replication"/>
    <property type="evidence" value="ECO:0007669"/>
    <property type="project" value="UniProtKB-UniRule"/>
</dbReference>
<keyword evidence="12 16" id="KW-0239">DNA-directed DNA polymerase</keyword>
<dbReference type="NCBIfam" id="NF002677">
    <property type="entry name" value="PRK02406.1"/>
    <property type="match status" value="1"/>
</dbReference>
<dbReference type="InterPro" id="IPR001126">
    <property type="entry name" value="UmuC"/>
</dbReference>
<evidence type="ECO:0000256" key="6">
    <source>
        <dbReference type="ARBA" id="ARBA00022679"/>
    </source>
</evidence>
<comment type="function">
    <text evidence="16">Poorly processive, error-prone DNA polymerase involved in untargeted mutagenesis. Copies undamaged DNA at stalled replication forks, which arise in vivo from mismatched or misaligned primer ends. These misaligned primers can be extended by PolIV. Exhibits no 3'-5' exonuclease (proofreading) activity. May be involved in translesional synthesis, in conjunction with the beta clamp from PolIII.</text>
</comment>
<evidence type="ECO:0000256" key="16">
    <source>
        <dbReference type="HAMAP-Rule" id="MF_01113"/>
    </source>
</evidence>
<evidence type="ECO:0000256" key="1">
    <source>
        <dbReference type="ARBA" id="ARBA00004496"/>
    </source>
</evidence>
<dbReference type="GO" id="GO:0005829">
    <property type="term" value="C:cytosol"/>
    <property type="evidence" value="ECO:0007669"/>
    <property type="project" value="TreeGrafter"/>
</dbReference>
<sequence length="367" mass="42140">MDHRIIHVDMDAFFAAVEQQDQPELKGKAVIVGGSSNRGIVCTCSYEARKFGIHSAMPIFMAKQRCPHGIYLPVRHERYREVSRQVFDILYEVTDLVEPLSIDEAFLDISDCEEKTYDIAKYIKEQVNQKTGLTISVGISYNKFLAKLASDWNKPDGIKIITKEMVPDILKPLPVHKVFGIGRKSGSKLNQIGIETIEDLLSLSEQNLIDLLGKSGVEIYHRIRGVDQRMVEIDRQIKSIGRETTLTRDTMDKEELKKYLFIFAQEVSQSLKRRGFFARTITIKMKDAHFKAHSKGKTIEKYIRDEKEIYEIASEALEENGIEEYIRLIGLTVSNFSTVPIEQLTFYDTVDKTLENASKDKRDWSYL</sequence>
<keyword evidence="19" id="KW-1185">Reference proteome</keyword>
<evidence type="ECO:0000256" key="2">
    <source>
        <dbReference type="ARBA" id="ARBA00010945"/>
    </source>
</evidence>
<dbReference type="HOGENOM" id="CLU_012348_1_2_9"/>
<evidence type="ECO:0000256" key="4">
    <source>
        <dbReference type="ARBA" id="ARBA00022457"/>
    </source>
</evidence>
<dbReference type="Gene3D" id="3.30.70.270">
    <property type="match status" value="1"/>
</dbReference>
<gene>
    <name evidence="16" type="primary">dinB</name>
    <name evidence="18" type="ordered locus">Amet_4216</name>
</gene>
<feature type="binding site" evidence="16">
    <location>
        <position position="9"/>
    </location>
    <ligand>
        <name>Mg(2+)</name>
        <dbReference type="ChEBI" id="CHEBI:18420"/>
    </ligand>
</feature>
<dbReference type="Pfam" id="PF21999">
    <property type="entry name" value="IMS_HHH_1"/>
    <property type="match status" value="1"/>
</dbReference>
<evidence type="ECO:0000256" key="12">
    <source>
        <dbReference type="ARBA" id="ARBA00022932"/>
    </source>
</evidence>
<dbReference type="OrthoDB" id="9808813at2"/>
<keyword evidence="13 16" id="KW-0238">DNA-binding</keyword>
<evidence type="ECO:0000256" key="8">
    <source>
        <dbReference type="ARBA" id="ARBA00022705"/>
    </source>
</evidence>
<dbReference type="InterPro" id="IPR043502">
    <property type="entry name" value="DNA/RNA_pol_sf"/>
</dbReference>
<dbReference type="InterPro" id="IPR017961">
    <property type="entry name" value="DNA_pol_Y-fam_little_finger"/>
</dbReference>
<dbReference type="KEGG" id="amt:Amet_4216"/>
<evidence type="ECO:0000256" key="7">
    <source>
        <dbReference type="ARBA" id="ARBA00022695"/>
    </source>
</evidence>
<dbReference type="PANTHER" id="PTHR11076">
    <property type="entry name" value="DNA REPAIR POLYMERASE UMUC / TRANSFERASE FAMILY MEMBER"/>
    <property type="match status" value="1"/>
</dbReference>
<dbReference type="GO" id="GO:0006281">
    <property type="term" value="P:DNA repair"/>
    <property type="evidence" value="ECO:0007669"/>
    <property type="project" value="UniProtKB-UniRule"/>
</dbReference>
<dbReference type="FunFam" id="3.40.1170.60:FF:000001">
    <property type="entry name" value="DNA polymerase IV"/>
    <property type="match status" value="1"/>
</dbReference>
<dbReference type="HAMAP" id="MF_01113">
    <property type="entry name" value="DNApol_IV"/>
    <property type="match status" value="1"/>
</dbReference>
<keyword evidence="5 16" id="KW-0963">Cytoplasm</keyword>
<keyword evidence="9 16" id="KW-0479">Metal-binding</keyword>
<feature type="domain" description="UmuC" evidence="17">
    <location>
        <begin position="5"/>
        <end position="182"/>
    </location>
</feature>
<dbReference type="Gene3D" id="3.40.1170.60">
    <property type="match status" value="1"/>
</dbReference>
<proteinExistence type="inferred from homology"/>
<dbReference type="InterPro" id="IPR050116">
    <property type="entry name" value="DNA_polymerase-Y"/>
</dbReference>
<dbReference type="Gene3D" id="1.10.150.20">
    <property type="entry name" value="5' to 3' exonuclease, C-terminal subdomain"/>
    <property type="match status" value="1"/>
</dbReference>
<dbReference type="EC" id="2.7.7.7" evidence="16"/>
<dbReference type="FunFam" id="3.30.1490.100:FF:000004">
    <property type="entry name" value="DNA polymerase IV"/>
    <property type="match status" value="1"/>
</dbReference>
<dbReference type="SUPFAM" id="SSF100879">
    <property type="entry name" value="Lesion bypass DNA polymerase (Y-family), little finger domain"/>
    <property type="match status" value="1"/>
</dbReference>
<comment type="cofactor">
    <cofactor evidence="16">
        <name>Mg(2+)</name>
        <dbReference type="ChEBI" id="CHEBI:18420"/>
    </cofactor>
    <text evidence="16">Binds 2 magnesium ions per subunit.</text>
</comment>
<feature type="binding site" evidence="16">
    <location>
        <position position="103"/>
    </location>
    <ligand>
        <name>Mg(2+)</name>
        <dbReference type="ChEBI" id="CHEBI:18420"/>
    </ligand>
</feature>
<evidence type="ECO:0000313" key="18">
    <source>
        <dbReference type="EMBL" id="ABR50296.1"/>
    </source>
</evidence>
<keyword evidence="10 16" id="KW-0227">DNA damage</keyword>
<keyword evidence="7 16" id="KW-0548">Nucleotidyltransferase</keyword>
<dbReference type="SUPFAM" id="SSF56672">
    <property type="entry name" value="DNA/RNA polymerases"/>
    <property type="match status" value="1"/>
</dbReference>
<keyword evidence="14 16" id="KW-0234">DNA repair</keyword>
<dbReference type="InterPro" id="IPR036775">
    <property type="entry name" value="DNA_pol_Y-fam_lit_finger_sf"/>
</dbReference>